<dbReference type="FunFam" id="2.60.34.10:FF:000002">
    <property type="entry name" value="Heat shock 70 kDa"/>
    <property type="match status" value="1"/>
</dbReference>
<evidence type="ECO:0000313" key="12">
    <source>
        <dbReference type="Proteomes" id="UP001150538"/>
    </source>
</evidence>
<dbReference type="PROSITE" id="PS00329">
    <property type="entry name" value="HSP70_2"/>
    <property type="match status" value="1"/>
</dbReference>
<evidence type="ECO:0000256" key="6">
    <source>
        <dbReference type="ARBA" id="ARBA00023186"/>
    </source>
</evidence>
<dbReference type="InterPro" id="IPR042050">
    <property type="entry name" value="BIP_NBD"/>
</dbReference>
<dbReference type="Pfam" id="PF00012">
    <property type="entry name" value="HSP70"/>
    <property type="match status" value="1"/>
</dbReference>
<comment type="similarity">
    <text evidence="1 8">Belongs to the heat shock protein 70 family.</text>
</comment>
<comment type="caution">
    <text evidence="11">The sequence shown here is derived from an EMBL/GenBank/DDBJ whole genome shotgun (WGS) entry which is preliminary data.</text>
</comment>
<protein>
    <recommendedName>
        <fullName evidence="2">non-chaperonin molecular chaperone ATPase</fullName>
        <ecNumber evidence="2">3.6.4.10</ecNumber>
    </recommendedName>
</protein>
<feature type="signal peptide" evidence="10">
    <location>
        <begin position="1"/>
        <end position="25"/>
    </location>
</feature>
<reference evidence="11" key="1">
    <citation type="submission" date="2022-07" db="EMBL/GenBank/DDBJ databases">
        <title>Phylogenomic reconstructions and comparative analyses of Kickxellomycotina fungi.</title>
        <authorList>
            <person name="Reynolds N.K."/>
            <person name="Stajich J.E."/>
            <person name="Barry K."/>
            <person name="Grigoriev I.V."/>
            <person name="Crous P."/>
            <person name="Smith M.E."/>
        </authorList>
    </citation>
    <scope>NUCLEOTIDE SEQUENCE</scope>
    <source>
        <strain evidence="11">NBRC 100468</strain>
    </source>
</reference>
<evidence type="ECO:0000256" key="8">
    <source>
        <dbReference type="RuleBase" id="RU003322"/>
    </source>
</evidence>
<dbReference type="Gene3D" id="3.30.420.40">
    <property type="match status" value="2"/>
</dbReference>
<evidence type="ECO:0000256" key="9">
    <source>
        <dbReference type="SAM" id="MobiDB-lite"/>
    </source>
</evidence>
<dbReference type="NCBIfam" id="NF001413">
    <property type="entry name" value="PRK00290.1"/>
    <property type="match status" value="1"/>
</dbReference>
<dbReference type="Gene3D" id="1.20.1270.10">
    <property type="match status" value="1"/>
</dbReference>
<dbReference type="InterPro" id="IPR018181">
    <property type="entry name" value="Heat_shock_70_CS"/>
</dbReference>
<dbReference type="InterPro" id="IPR013126">
    <property type="entry name" value="Hsp_70_fam"/>
</dbReference>
<dbReference type="PROSITE" id="PS00297">
    <property type="entry name" value="HSP70_1"/>
    <property type="match status" value="1"/>
</dbReference>
<keyword evidence="3 8" id="KW-0547">Nucleotide-binding</keyword>
<evidence type="ECO:0000256" key="7">
    <source>
        <dbReference type="ARBA" id="ARBA00048056"/>
    </source>
</evidence>
<dbReference type="FunFam" id="3.30.420.40:FF:000172">
    <property type="entry name" value="Heat shock 70 kDa protein"/>
    <property type="match status" value="1"/>
</dbReference>
<dbReference type="PROSITE" id="PS01036">
    <property type="entry name" value="HSP70_3"/>
    <property type="match status" value="1"/>
</dbReference>
<comment type="catalytic activity">
    <reaction evidence="7">
        <text>ATP + H2O = ADP + phosphate + H(+)</text>
        <dbReference type="Rhea" id="RHEA:13065"/>
        <dbReference type="ChEBI" id="CHEBI:15377"/>
        <dbReference type="ChEBI" id="CHEBI:15378"/>
        <dbReference type="ChEBI" id="CHEBI:30616"/>
        <dbReference type="ChEBI" id="CHEBI:43474"/>
        <dbReference type="ChEBI" id="CHEBI:456216"/>
        <dbReference type="EC" id="3.6.4.10"/>
    </reaction>
</comment>
<dbReference type="Proteomes" id="UP001150538">
    <property type="component" value="Unassembled WGS sequence"/>
</dbReference>
<dbReference type="GO" id="GO:0005524">
    <property type="term" value="F:ATP binding"/>
    <property type="evidence" value="ECO:0007669"/>
    <property type="project" value="UniProtKB-KW"/>
</dbReference>
<dbReference type="Gene3D" id="2.60.34.10">
    <property type="entry name" value="Substrate Binding Domain Of DNAk, Chain A, domain 1"/>
    <property type="match status" value="1"/>
</dbReference>
<keyword evidence="4" id="KW-0256">Endoplasmic reticulum</keyword>
<evidence type="ECO:0000256" key="3">
    <source>
        <dbReference type="ARBA" id="ARBA00022741"/>
    </source>
</evidence>
<keyword evidence="6" id="KW-0143">Chaperone</keyword>
<dbReference type="OrthoDB" id="2401965at2759"/>
<feature type="region of interest" description="Disordered" evidence="9">
    <location>
        <begin position="639"/>
        <end position="669"/>
    </location>
</feature>
<dbReference type="InterPro" id="IPR029048">
    <property type="entry name" value="HSP70_C_sf"/>
</dbReference>
<dbReference type="InterPro" id="IPR029047">
    <property type="entry name" value="HSP70_peptide-bd_sf"/>
</dbReference>
<keyword evidence="5 8" id="KW-0067">ATP-binding</keyword>
<organism evidence="11 12">
    <name type="scientific">Mycoemilia scoparia</name>
    <dbReference type="NCBI Taxonomy" id="417184"/>
    <lineage>
        <taxon>Eukaryota</taxon>
        <taxon>Fungi</taxon>
        <taxon>Fungi incertae sedis</taxon>
        <taxon>Zoopagomycota</taxon>
        <taxon>Kickxellomycotina</taxon>
        <taxon>Kickxellomycetes</taxon>
        <taxon>Kickxellales</taxon>
        <taxon>Kickxellaceae</taxon>
        <taxon>Mycoemilia</taxon>
    </lineage>
</organism>
<dbReference type="FunFam" id="3.30.420.40:FF:000026">
    <property type="entry name" value="Heat shock protein 70"/>
    <property type="match status" value="1"/>
</dbReference>
<evidence type="ECO:0000256" key="4">
    <source>
        <dbReference type="ARBA" id="ARBA00022824"/>
    </source>
</evidence>
<name>A0A9W8A1W9_9FUNG</name>
<accession>A0A9W8A1W9</accession>
<dbReference type="EC" id="3.6.4.10" evidence="2"/>
<dbReference type="SUPFAM" id="SSF53067">
    <property type="entry name" value="Actin-like ATPase domain"/>
    <property type="match status" value="2"/>
</dbReference>
<dbReference type="PANTHER" id="PTHR19375">
    <property type="entry name" value="HEAT SHOCK PROTEIN 70KDA"/>
    <property type="match status" value="1"/>
</dbReference>
<dbReference type="CDD" id="cd10241">
    <property type="entry name" value="ASKHA_NBD_HSP70_BiP"/>
    <property type="match status" value="1"/>
</dbReference>
<proteinExistence type="inferred from homology"/>
<dbReference type="SUPFAM" id="SSF100920">
    <property type="entry name" value="Heat shock protein 70kD (HSP70), peptide-binding domain"/>
    <property type="match status" value="1"/>
</dbReference>
<sequence length="669" mass="74052">MKTNTLLVAIFAFLSLILLTPFASAKDNTDKEDYGTVIGIDLGTTYSCVGVHRNGRVEIIANELGNRITPSYVAFTKDGERLIGDSAKNQAANNPENTIFDAKRLIGMRYSDKAVKKDMKHWPFKVANKKDRPYFEVDVKGEKKQFPPEEISAMVLGKMKETAEAYLNTKVTHAVVTVPAYFNDAQRQATKDAGQIAGLNVLRIVNEPTAAAIAYGLDKKDGERHILVYDLGGGTFDVSLLSIDDGIFEVKATAGDTHLGGEDFDNNLVSHFVKLWNKKTGKDARKDKKTMGKFKREAEKAKRTLSSQMSVRVEVEALQDGEDFSETITRAKFEELNNQLFRRTLKPVEQVIKDSGLSKSEVDDIVLVGGSTRIPRVQKLLEDFFDGKKPNKGINPDEAVAYGAAVQAGILSGQSNTDGLLLLDVCPLTLGIETTGGVMTKLIARNTQIPTKKSQIFSTAADNQQVVLIQVYEGERTLTKDNNRLGKFELTNIPPAPRGVPQIEVTFEIDANGILKVSAIDKGTGKGESITITNNKGRLSEEEIERMVQEAEKFAEEDREVKERIESKNVFEQYIYTVKSQFTDSDKLADKVDEDDKKEVMKAIKEAEQWLSENAEDSSKDDIDEQRKELESIVKPVIEKVYGAGADSGNDADDEADDEDDDDLGHDEL</sequence>
<evidence type="ECO:0000256" key="1">
    <source>
        <dbReference type="ARBA" id="ARBA00007381"/>
    </source>
</evidence>
<evidence type="ECO:0000256" key="2">
    <source>
        <dbReference type="ARBA" id="ARBA00012554"/>
    </source>
</evidence>
<dbReference type="InterPro" id="IPR043129">
    <property type="entry name" value="ATPase_NBD"/>
</dbReference>
<dbReference type="EMBL" id="JANBPU010000072">
    <property type="protein sequence ID" value="KAJ1917413.1"/>
    <property type="molecule type" value="Genomic_DNA"/>
</dbReference>
<feature type="compositionally biased region" description="Acidic residues" evidence="9">
    <location>
        <begin position="650"/>
        <end position="669"/>
    </location>
</feature>
<feature type="compositionally biased region" description="Basic and acidic residues" evidence="9">
    <location>
        <begin position="617"/>
        <end position="628"/>
    </location>
</feature>
<dbReference type="SUPFAM" id="SSF100934">
    <property type="entry name" value="Heat shock protein 70kD (HSP70), C-terminal subdomain"/>
    <property type="match status" value="1"/>
</dbReference>
<keyword evidence="12" id="KW-1185">Reference proteome</keyword>
<dbReference type="PRINTS" id="PR00301">
    <property type="entry name" value="HEATSHOCK70"/>
</dbReference>
<feature type="region of interest" description="Disordered" evidence="9">
    <location>
        <begin position="609"/>
        <end position="628"/>
    </location>
</feature>
<evidence type="ECO:0000256" key="10">
    <source>
        <dbReference type="SAM" id="SignalP"/>
    </source>
</evidence>
<feature type="chain" id="PRO_5040724618" description="non-chaperonin molecular chaperone ATPase" evidence="10">
    <location>
        <begin position="26"/>
        <end position="669"/>
    </location>
</feature>
<evidence type="ECO:0000313" key="11">
    <source>
        <dbReference type="EMBL" id="KAJ1917413.1"/>
    </source>
</evidence>
<dbReference type="FunFam" id="3.30.30.30:FF:000005">
    <property type="entry name" value="Heat shock protein ssb1"/>
    <property type="match status" value="1"/>
</dbReference>
<dbReference type="Gene3D" id="3.90.640.10">
    <property type="entry name" value="Actin, Chain A, domain 4"/>
    <property type="match status" value="1"/>
</dbReference>
<dbReference type="GO" id="GO:0140662">
    <property type="term" value="F:ATP-dependent protein folding chaperone"/>
    <property type="evidence" value="ECO:0007669"/>
    <property type="project" value="InterPro"/>
</dbReference>
<evidence type="ECO:0000256" key="5">
    <source>
        <dbReference type="ARBA" id="ARBA00022840"/>
    </source>
</evidence>
<dbReference type="FunFam" id="3.90.640.10:FF:000002">
    <property type="entry name" value="Heat shock 70 kDa"/>
    <property type="match status" value="1"/>
</dbReference>
<keyword evidence="10" id="KW-0732">Signal</keyword>
<dbReference type="AlphaFoldDB" id="A0A9W8A1W9"/>
<gene>
    <name evidence="11" type="primary">KAR2</name>
    <name evidence="11" type="ORF">H4219_003224</name>
</gene>